<organism evidence="2 3">
    <name type="scientific">Breznakia pachnodae</name>
    <dbReference type="NCBI Taxonomy" id="265178"/>
    <lineage>
        <taxon>Bacteria</taxon>
        <taxon>Bacillati</taxon>
        <taxon>Bacillota</taxon>
        <taxon>Erysipelotrichia</taxon>
        <taxon>Erysipelotrichales</taxon>
        <taxon>Erysipelotrichaceae</taxon>
        <taxon>Breznakia</taxon>
    </lineage>
</organism>
<dbReference type="Proteomes" id="UP001230220">
    <property type="component" value="Unassembled WGS sequence"/>
</dbReference>
<evidence type="ECO:0000313" key="2">
    <source>
        <dbReference type="EMBL" id="MDQ0361140.1"/>
    </source>
</evidence>
<accession>A0ABU0E2U9</accession>
<feature type="transmembrane region" description="Helical" evidence="1">
    <location>
        <begin position="6"/>
        <end position="24"/>
    </location>
</feature>
<dbReference type="Gene3D" id="1.10.1760.20">
    <property type="match status" value="1"/>
</dbReference>
<keyword evidence="1" id="KW-0812">Transmembrane</keyword>
<feature type="transmembrane region" description="Helical" evidence="1">
    <location>
        <begin position="201"/>
        <end position="222"/>
    </location>
</feature>
<name>A0ABU0E2U9_9FIRM</name>
<dbReference type="Pfam" id="PF09991">
    <property type="entry name" value="DUF2232"/>
    <property type="match status" value="1"/>
</dbReference>
<comment type="caution">
    <text evidence="2">The sequence shown here is derived from an EMBL/GenBank/DDBJ whole genome shotgun (WGS) entry which is preliminary data.</text>
</comment>
<protein>
    <submittedName>
        <fullName evidence="2">Uncharacterized protein YybS (DUF2232 family)</fullName>
    </submittedName>
</protein>
<reference evidence="2 3" key="1">
    <citation type="submission" date="2023-07" db="EMBL/GenBank/DDBJ databases">
        <title>Genomic Encyclopedia of Type Strains, Phase IV (KMG-IV): sequencing the most valuable type-strain genomes for metagenomic binning, comparative biology and taxonomic classification.</title>
        <authorList>
            <person name="Goeker M."/>
        </authorList>
    </citation>
    <scope>NUCLEOTIDE SEQUENCE [LARGE SCALE GENOMIC DNA]</scope>
    <source>
        <strain evidence="2 3">DSM 16784</strain>
    </source>
</reference>
<feature type="transmembrane region" description="Helical" evidence="1">
    <location>
        <begin position="59"/>
        <end position="89"/>
    </location>
</feature>
<dbReference type="InterPro" id="IPR018710">
    <property type="entry name" value="DUF2232"/>
</dbReference>
<feature type="transmembrane region" description="Helical" evidence="1">
    <location>
        <begin position="101"/>
        <end position="127"/>
    </location>
</feature>
<dbReference type="RefSeq" id="WP_307407618.1">
    <property type="nucleotide sequence ID" value="NZ_JAUSUR010000003.1"/>
</dbReference>
<evidence type="ECO:0000313" key="3">
    <source>
        <dbReference type="Proteomes" id="UP001230220"/>
    </source>
</evidence>
<proteinExistence type="predicted"/>
<dbReference type="EMBL" id="JAUSUR010000003">
    <property type="protein sequence ID" value="MDQ0361140.1"/>
    <property type="molecule type" value="Genomic_DNA"/>
</dbReference>
<evidence type="ECO:0000256" key="1">
    <source>
        <dbReference type="SAM" id="Phobius"/>
    </source>
</evidence>
<feature type="transmembrane region" description="Helical" evidence="1">
    <location>
        <begin position="36"/>
        <end position="53"/>
    </location>
</feature>
<keyword evidence="1" id="KW-1133">Transmembrane helix</keyword>
<keyword evidence="1" id="KW-0472">Membrane</keyword>
<sequence>MKSKTRQITEGAMMIACIAVILLINRQSANFFEDMIFWLLSLPMIVYVVRYGAKAGIIVFVSCMFTSVLFSTFTGIFYLFSALGIGLIYGYGLSKDFKNGVLLAISIIGHLVVTFLTAVVMAGIFGYNIAEEFVELTKALGDVGAVVDTKTLVMSVIALSYIGLALLQGIVVHAASHVLLERLRIKVKPLKPIQEIELPRWLGYPVVIGWGLYLLSGFGMFSKDLEPYIFVIYFIALIVGIANGLLALLSYLIKKRKRNLVMFAILACFIPGINNVVLMIGIVDFFWGFPPETGSR</sequence>
<gene>
    <name evidence="2" type="ORF">J2S15_001887</name>
</gene>
<feature type="transmembrane region" description="Helical" evidence="1">
    <location>
        <begin position="152"/>
        <end position="180"/>
    </location>
</feature>
<feature type="transmembrane region" description="Helical" evidence="1">
    <location>
        <begin position="228"/>
        <end position="253"/>
    </location>
</feature>
<keyword evidence="3" id="KW-1185">Reference proteome</keyword>
<feature type="transmembrane region" description="Helical" evidence="1">
    <location>
        <begin position="260"/>
        <end position="287"/>
    </location>
</feature>